<keyword evidence="2" id="KW-1185">Reference proteome</keyword>
<reference evidence="1" key="1">
    <citation type="submission" date="2018-11" db="EMBL/GenBank/DDBJ databases">
        <authorList>
            <consortium name="Pathogen Informatics"/>
        </authorList>
    </citation>
    <scope>NUCLEOTIDE SEQUENCE</scope>
</reference>
<sequence>MSKAQDIQSKHEMSKWTELHYKSEVGLNLATFVAFVYTDLSSARIDHGRRAVLRGPIRTNLQSQLQENLPTASGGTNLSTCLFKQNERMSFSFDHVYPIMDVSSACFQPKRGGMSRQLQQPEYRIKAKLYSTAEFSRRLLKDAHAFYTPTTGGDNILIYNIPPPARIRTVDIL</sequence>
<dbReference type="EMBL" id="CAAALY010003040">
    <property type="protein sequence ID" value="VEL08054.1"/>
    <property type="molecule type" value="Genomic_DNA"/>
</dbReference>
<dbReference type="AlphaFoldDB" id="A0A448WC21"/>
<accession>A0A448WC21</accession>
<dbReference type="Proteomes" id="UP000784294">
    <property type="component" value="Unassembled WGS sequence"/>
</dbReference>
<evidence type="ECO:0000313" key="2">
    <source>
        <dbReference type="Proteomes" id="UP000784294"/>
    </source>
</evidence>
<gene>
    <name evidence="1" type="ORF">PXEA_LOCUS1494</name>
</gene>
<comment type="caution">
    <text evidence="1">The sequence shown here is derived from an EMBL/GenBank/DDBJ whole genome shotgun (WGS) entry which is preliminary data.</text>
</comment>
<organism evidence="1 2">
    <name type="scientific">Protopolystoma xenopodis</name>
    <dbReference type="NCBI Taxonomy" id="117903"/>
    <lineage>
        <taxon>Eukaryota</taxon>
        <taxon>Metazoa</taxon>
        <taxon>Spiralia</taxon>
        <taxon>Lophotrochozoa</taxon>
        <taxon>Platyhelminthes</taxon>
        <taxon>Monogenea</taxon>
        <taxon>Polyopisthocotylea</taxon>
        <taxon>Polystomatidea</taxon>
        <taxon>Polystomatidae</taxon>
        <taxon>Protopolystoma</taxon>
    </lineage>
</organism>
<proteinExistence type="predicted"/>
<protein>
    <submittedName>
        <fullName evidence="1">Uncharacterized protein</fullName>
    </submittedName>
</protein>
<evidence type="ECO:0000313" key="1">
    <source>
        <dbReference type="EMBL" id="VEL08054.1"/>
    </source>
</evidence>
<name>A0A448WC21_9PLAT</name>